<dbReference type="InterPro" id="IPR013750">
    <property type="entry name" value="GHMP_kinase_C_dom"/>
</dbReference>
<comment type="caution">
    <text evidence="8">The sequence shown here is derived from an EMBL/GenBank/DDBJ whole genome shotgun (WGS) entry which is preliminary data.</text>
</comment>
<evidence type="ECO:0000313" key="9">
    <source>
        <dbReference type="Proteomes" id="UP000598174"/>
    </source>
</evidence>
<reference evidence="8" key="1">
    <citation type="submission" date="2021-01" db="EMBL/GenBank/DDBJ databases">
        <title>Whole genome shotgun sequence of Actinoplanes ferrugineus NBRC 15555.</title>
        <authorList>
            <person name="Komaki H."/>
            <person name="Tamura T."/>
        </authorList>
    </citation>
    <scope>NUCLEOTIDE SEQUENCE</scope>
    <source>
        <strain evidence="8">NBRC 15555</strain>
    </source>
</reference>
<dbReference type="PANTHER" id="PTHR32463:SF0">
    <property type="entry name" value="L-FUCOSE KINASE"/>
    <property type="match status" value="1"/>
</dbReference>
<dbReference type="AlphaFoldDB" id="A0A919J5D9"/>
<evidence type="ECO:0000256" key="5">
    <source>
        <dbReference type="ARBA" id="ARBA00038121"/>
    </source>
</evidence>
<feature type="domain" description="GHMP kinase N-terminal" evidence="6">
    <location>
        <begin position="109"/>
        <end position="197"/>
    </location>
</feature>
<keyword evidence="1" id="KW-0808">Transferase</keyword>
<dbReference type="PIRSF" id="PIRSF036406">
    <property type="entry name" value="Hept_kin"/>
    <property type="match status" value="1"/>
</dbReference>
<dbReference type="Proteomes" id="UP000598174">
    <property type="component" value="Unassembled WGS sequence"/>
</dbReference>
<dbReference type="GO" id="GO:0005524">
    <property type="term" value="F:ATP binding"/>
    <property type="evidence" value="ECO:0007669"/>
    <property type="project" value="UniProtKB-KW"/>
</dbReference>
<dbReference type="InterPro" id="IPR006204">
    <property type="entry name" value="GHMP_kinase_N_dom"/>
</dbReference>
<evidence type="ECO:0000256" key="1">
    <source>
        <dbReference type="ARBA" id="ARBA00022679"/>
    </source>
</evidence>
<dbReference type="InterPro" id="IPR036554">
    <property type="entry name" value="GHMP_kinase_C_sf"/>
</dbReference>
<dbReference type="InterPro" id="IPR014606">
    <property type="entry name" value="Heptose_7-P_kinase"/>
</dbReference>
<dbReference type="PRINTS" id="PR00960">
    <property type="entry name" value="LMBPPROTEIN"/>
</dbReference>
<keyword evidence="4" id="KW-0067">ATP-binding</keyword>
<dbReference type="Pfam" id="PF00288">
    <property type="entry name" value="GHMP_kinases_N"/>
    <property type="match status" value="1"/>
</dbReference>
<dbReference type="PANTHER" id="PTHR32463">
    <property type="entry name" value="L-FUCOSE KINASE"/>
    <property type="match status" value="1"/>
</dbReference>
<dbReference type="EMBL" id="BOMM01000050">
    <property type="protein sequence ID" value="GIE13662.1"/>
    <property type="molecule type" value="Genomic_DNA"/>
</dbReference>
<dbReference type="Pfam" id="PF08544">
    <property type="entry name" value="GHMP_kinases_C"/>
    <property type="match status" value="1"/>
</dbReference>
<dbReference type="GO" id="GO:0042352">
    <property type="term" value="P:GDP-L-fucose salvage"/>
    <property type="evidence" value="ECO:0007669"/>
    <property type="project" value="TreeGrafter"/>
</dbReference>
<evidence type="ECO:0000259" key="6">
    <source>
        <dbReference type="Pfam" id="PF00288"/>
    </source>
</evidence>
<evidence type="ECO:0000256" key="3">
    <source>
        <dbReference type="ARBA" id="ARBA00022777"/>
    </source>
</evidence>
<keyword evidence="9" id="KW-1185">Reference proteome</keyword>
<dbReference type="RefSeq" id="WP_203820107.1">
    <property type="nucleotide sequence ID" value="NZ_BAAABP010000002.1"/>
</dbReference>
<keyword evidence="3 8" id="KW-0418">Kinase</keyword>
<feature type="domain" description="GHMP kinase C-terminal" evidence="7">
    <location>
        <begin position="271"/>
        <end position="350"/>
    </location>
</feature>
<name>A0A919J5D9_9ACTN</name>
<gene>
    <name evidence="8" type="ORF">Afe05nite_55020</name>
</gene>
<dbReference type="SUPFAM" id="SSF54211">
    <property type="entry name" value="Ribosomal protein S5 domain 2-like"/>
    <property type="match status" value="1"/>
</dbReference>
<organism evidence="8 9">
    <name type="scientific">Paractinoplanes ferrugineus</name>
    <dbReference type="NCBI Taxonomy" id="113564"/>
    <lineage>
        <taxon>Bacteria</taxon>
        <taxon>Bacillati</taxon>
        <taxon>Actinomycetota</taxon>
        <taxon>Actinomycetes</taxon>
        <taxon>Micromonosporales</taxon>
        <taxon>Micromonosporaceae</taxon>
        <taxon>Paractinoplanes</taxon>
    </lineage>
</organism>
<evidence type="ECO:0000256" key="2">
    <source>
        <dbReference type="ARBA" id="ARBA00022741"/>
    </source>
</evidence>
<protein>
    <submittedName>
        <fullName evidence="8">GHMP kinase</fullName>
    </submittedName>
</protein>
<keyword evidence="2" id="KW-0547">Nucleotide-binding</keyword>
<dbReference type="SUPFAM" id="SSF55060">
    <property type="entry name" value="GHMP Kinase, C-terminal domain"/>
    <property type="match status" value="1"/>
</dbReference>
<dbReference type="InterPro" id="IPR001174">
    <property type="entry name" value="HddA/FKP"/>
</dbReference>
<sequence length="371" mass="39358">MPSLLITDPGAGAIGRAASGHAPIEGDPRSLRLRAKAPLRVSFAGGGTDVAPFPETEGGAVLSATIARYAYGSLTPRPDGEITVSSEDLGVSLQFGVDDHLTLDGELDLAKAAACHLGELAGGERHGYDLRIHSSAPPGSGLGSSSAVMVALVGLLRDRYGLQMDAYQVARTAHRLERYDLGIRGGQQDHYAAAFGGFNYIEFLGGDHVVVNPLRIREDTLAELEHNLLLCFTGRTRASDHIIADQSARLANAEEETVGGLRAQKELATAMKHALLQNRLHDFGGLLDEAWNQKKRISPRITTPYIDEAYAAARAAGAVGGKITGAGGGGFMLVYCEFDAKRRVAAALTELDMTVEEITFAPTGLSTWSPR</sequence>
<dbReference type="InterPro" id="IPR020568">
    <property type="entry name" value="Ribosomal_Su5_D2-typ_SF"/>
</dbReference>
<evidence type="ECO:0000313" key="8">
    <source>
        <dbReference type="EMBL" id="GIE13662.1"/>
    </source>
</evidence>
<evidence type="ECO:0000256" key="4">
    <source>
        <dbReference type="ARBA" id="ARBA00022840"/>
    </source>
</evidence>
<dbReference type="Gene3D" id="3.30.230.120">
    <property type="match status" value="1"/>
</dbReference>
<evidence type="ECO:0000259" key="7">
    <source>
        <dbReference type="Pfam" id="PF08544"/>
    </source>
</evidence>
<accession>A0A919J5D9</accession>
<dbReference type="GO" id="GO:0050201">
    <property type="term" value="F:fucokinase activity"/>
    <property type="evidence" value="ECO:0007669"/>
    <property type="project" value="TreeGrafter"/>
</dbReference>
<dbReference type="InterPro" id="IPR052203">
    <property type="entry name" value="GHMP_Kinase-Related"/>
</dbReference>
<proteinExistence type="inferred from homology"/>
<comment type="similarity">
    <text evidence="5">Belongs to the GHMP kinase family.</text>
</comment>